<dbReference type="PANTHER" id="PTHR46082">
    <property type="entry name" value="ATP/GTP-BINDING PROTEIN-RELATED"/>
    <property type="match status" value="1"/>
</dbReference>
<evidence type="ECO:0000256" key="1">
    <source>
        <dbReference type="PROSITE-ProRule" id="PRU00339"/>
    </source>
</evidence>
<dbReference type="Proteomes" id="UP001370758">
    <property type="component" value="Unassembled WGS sequence"/>
</dbReference>
<dbReference type="GO" id="GO:0043531">
    <property type="term" value="F:ADP binding"/>
    <property type="evidence" value="ECO:0007669"/>
    <property type="project" value="InterPro"/>
</dbReference>
<keyword evidence="1" id="KW-0802">TPR repeat</keyword>
<feature type="repeat" description="TPR" evidence="1">
    <location>
        <begin position="482"/>
        <end position="515"/>
    </location>
</feature>
<comment type="caution">
    <text evidence="2">The sequence shown here is derived from an EMBL/GenBank/DDBJ whole genome shotgun (WGS) entry which is preliminary data.</text>
</comment>
<proteinExistence type="predicted"/>
<dbReference type="SMART" id="SM00028">
    <property type="entry name" value="TPR"/>
    <property type="match status" value="4"/>
</dbReference>
<dbReference type="PROSITE" id="PS50005">
    <property type="entry name" value="TPR"/>
    <property type="match status" value="1"/>
</dbReference>
<dbReference type="Pfam" id="PF13424">
    <property type="entry name" value="TPR_12"/>
    <property type="match status" value="2"/>
</dbReference>
<evidence type="ECO:0008006" key="4">
    <source>
        <dbReference type="Google" id="ProtNLM"/>
    </source>
</evidence>
<dbReference type="SUPFAM" id="SSF48452">
    <property type="entry name" value="TPR-like"/>
    <property type="match status" value="1"/>
</dbReference>
<dbReference type="PANTHER" id="PTHR46082:SF6">
    <property type="entry name" value="AAA+ ATPASE DOMAIN-CONTAINING PROTEIN-RELATED"/>
    <property type="match status" value="1"/>
</dbReference>
<dbReference type="InterPro" id="IPR053137">
    <property type="entry name" value="NLR-like"/>
</dbReference>
<evidence type="ECO:0000313" key="3">
    <source>
        <dbReference type="Proteomes" id="UP001370758"/>
    </source>
</evidence>
<accession>A0AAV9W2P6</accession>
<dbReference type="InterPro" id="IPR011990">
    <property type="entry name" value="TPR-like_helical_dom_sf"/>
</dbReference>
<evidence type="ECO:0000313" key="2">
    <source>
        <dbReference type="EMBL" id="KAK6500101.1"/>
    </source>
</evidence>
<organism evidence="2 3">
    <name type="scientific">Arthrobotrys musiformis</name>
    <dbReference type="NCBI Taxonomy" id="47236"/>
    <lineage>
        <taxon>Eukaryota</taxon>
        <taxon>Fungi</taxon>
        <taxon>Dikarya</taxon>
        <taxon>Ascomycota</taxon>
        <taxon>Pezizomycotina</taxon>
        <taxon>Orbiliomycetes</taxon>
        <taxon>Orbiliales</taxon>
        <taxon>Orbiliaceae</taxon>
        <taxon>Arthrobotrys</taxon>
    </lineage>
</organism>
<gene>
    <name evidence="2" type="ORF">TWF481_010458</name>
</gene>
<dbReference type="AlphaFoldDB" id="A0AAV9W2P6"/>
<dbReference type="Gene3D" id="3.40.50.300">
    <property type="entry name" value="P-loop containing nucleotide triphosphate hydrolases"/>
    <property type="match status" value="1"/>
</dbReference>
<dbReference type="InterPro" id="IPR027417">
    <property type="entry name" value="P-loop_NTPase"/>
</dbReference>
<reference evidence="2 3" key="1">
    <citation type="submission" date="2023-08" db="EMBL/GenBank/DDBJ databases">
        <authorList>
            <person name="Palmer J.M."/>
        </authorList>
    </citation>
    <scope>NUCLEOTIDE SEQUENCE [LARGE SCALE GENOMIC DNA]</scope>
    <source>
        <strain evidence="2 3">TWF481</strain>
    </source>
</reference>
<dbReference type="Gene3D" id="1.25.40.10">
    <property type="entry name" value="Tetratricopeptide repeat domain"/>
    <property type="match status" value="1"/>
</dbReference>
<keyword evidence="3" id="KW-1185">Reference proteome</keyword>
<sequence length="541" mass="61850">MAQIVEVQAAIMWPESDPDYRQLGRRLGIQTIIDAEGNIDNRPIHAKKIRTAFLNWLRLPGNHKWLLIYDNADDLESFNLSDSFPKSGGGTVIITSRRPEFTRAPYMQMEVDGLEERDAISLLASFTSLEDRDNDAILRTLIELLGGMPLAISLAGAFISQTRISVSEYIDYYRNNFTVAQSVKPRFNWDYRDDTISTTWEISFTAIRNEDERATFLLLTCSYLNPKELSHDLWYDDDLNTGLKLKVKRQISLLASYSLVKTTSPEFFTIHPVIHSWARERLREEEKFEIIREALTTVGRAIKGGSVARESSNWNDIEEARVFSHVEHLRLHLQPVISDFLLYEETKRRGVFLDLIDTIHELGKFTDTRGKHQEALYWYEQALALRQRLLGAQNLATLNTIHNIGCVFFSMGKYDIALKNYLRAFSGYESMLGKNSPFTLNVTQHIAAVYESQGSYSKALDHYQRVLAGFETAFGSNSLPTMKVVNNMAVAFDSLNRYDEAIQRYQKVLAVYKTELGDKNPNTLDVSHNIGVTLHKMGESE</sequence>
<dbReference type="EMBL" id="JAVHJL010000007">
    <property type="protein sequence ID" value="KAK6500101.1"/>
    <property type="molecule type" value="Genomic_DNA"/>
</dbReference>
<protein>
    <recommendedName>
        <fullName evidence="4">NB-ARC domain-containing protein</fullName>
    </recommendedName>
</protein>
<name>A0AAV9W2P6_9PEZI</name>
<dbReference type="SUPFAM" id="SSF52540">
    <property type="entry name" value="P-loop containing nucleoside triphosphate hydrolases"/>
    <property type="match status" value="1"/>
</dbReference>
<dbReference type="InterPro" id="IPR019734">
    <property type="entry name" value="TPR_rpt"/>
</dbReference>